<dbReference type="AlphaFoldDB" id="A0A261F2U7"/>
<dbReference type="Gene3D" id="6.10.250.2410">
    <property type="match status" value="1"/>
</dbReference>
<dbReference type="PANTHER" id="PTHR33969">
    <property type="entry name" value="SEGREGATION AND CONDENSATION PROTEIN A"/>
    <property type="match status" value="1"/>
</dbReference>
<dbReference type="OrthoDB" id="9811016at2"/>
<name>A0A261F2U7_9BIFI</name>
<dbReference type="GO" id="GO:0007059">
    <property type="term" value="P:chromosome segregation"/>
    <property type="evidence" value="ECO:0007669"/>
    <property type="project" value="UniProtKB-KW"/>
</dbReference>
<dbReference type="RefSeq" id="WP_094659997.1">
    <property type="nucleotide sequence ID" value="NZ_JBKZBO010000027.1"/>
</dbReference>
<keyword evidence="1" id="KW-0159">Chromosome partition</keyword>
<dbReference type="Pfam" id="PF02616">
    <property type="entry name" value="SMC_ScpA"/>
    <property type="match status" value="1"/>
</dbReference>
<protein>
    <recommendedName>
        <fullName evidence="2">Segregation and condensation protein A</fullName>
    </recommendedName>
</protein>
<proteinExistence type="predicted"/>
<organism evidence="4 5">
    <name type="scientific">Pseudoscardovia radai</name>
    <dbReference type="NCBI Taxonomy" id="987066"/>
    <lineage>
        <taxon>Bacteria</taxon>
        <taxon>Bacillati</taxon>
        <taxon>Actinomycetota</taxon>
        <taxon>Actinomycetes</taxon>
        <taxon>Bifidobacteriales</taxon>
        <taxon>Bifidobacteriaceae</taxon>
        <taxon>Pseudoscardovia</taxon>
    </lineage>
</organism>
<evidence type="ECO:0000256" key="1">
    <source>
        <dbReference type="ARBA" id="ARBA00022829"/>
    </source>
</evidence>
<accession>A0A261F2U7</accession>
<dbReference type="PANTHER" id="PTHR33969:SF2">
    <property type="entry name" value="SEGREGATION AND CONDENSATION PROTEIN A"/>
    <property type="match status" value="1"/>
</dbReference>
<evidence type="ECO:0000256" key="3">
    <source>
        <dbReference type="SAM" id="MobiDB-lite"/>
    </source>
</evidence>
<dbReference type="InterPro" id="IPR003768">
    <property type="entry name" value="ScpA"/>
</dbReference>
<dbReference type="EMBL" id="MWWR01000002">
    <property type="protein sequence ID" value="OZG53395.1"/>
    <property type="molecule type" value="Genomic_DNA"/>
</dbReference>
<sequence>MAQPSPNAVPSDGVSPDIPGVSYAPSPADGGDGLGDLVARETPDERAAESSFAVSLDAYQGPFDVLLSLISQRKLELTEISLSAITGEFIDYVRGLDATHTAEEISAFIDVASILVEAKSAALLPHDEESEAADEQTLAALRERDLLFARLLQYKAFKQAGNDFRARIAANSGRYPHPAQLDAAVAALLPELVWTVSPDDLARIAARVIANAPAEHVSVHQLHVPLADLREQAAIVRAKLREAGDRVDVTFARLVADAQTRGEVVARFMALLAFFKQGVVQFRQDAPFSPLHVRWVSANESEDEAMVTSIDSNDFD</sequence>
<dbReference type="Proteomes" id="UP000216725">
    <property type="component" value="Unassembled WGS sequence"/>
</dbReference>
<evidence type="ECO:0000256" key="2">
    <source>
        <dbReference type="ARBA" id="ARBA00044777"/>
    </source>
</evidence>
<feature type="region of interest" description="Disordered" evidence="3">
    <location>
        <begin position="1"/>
        <end position="38"/>
    </location>
</feature>
<evidence type="ECO:0000313" key="4">
    <source>
        <dbReference type="EMBL" id="OZG53395.1"/>
    </source>
</evidence>
<evidence type="ECO:0000313" key="5">
    <source>
        <dbReference type="Proteomes" id="UP000216725"/>
    </source>
</evidence>
<gene>
    <name evidence="4" type="ORF">PSRA_0202</name>
</gene>
<comment type="caution">
    <text evidence="4">The sequence shown here is derived from an EMBL/GenBank/DDBJ whole genome shotgun (WGS) entry which is preliminary data.</text>
</comment>
<reference evidence="4 5" key="1">
    <citation type="journal article" date="2017" name="BMC Genomics">
        <title>Comparative genomic and phylogenomic analyses of the Bifidobacteriaceae family.</title>
        <authorList>
            <person name="Lugli G.A."/>
            <person name="Milani C."/>
            <person name="Turroni F."/>
            <person name="Duranti S."/>
            <person name="Mancabelli L."/>
            <person name="Mangifesta M."/>
            <person name="Ferrario C."/>
            <person name="Modesto M."/>
            <person name="Mattarelli P."/>
            <person name="Jiri K."/>
            <person name="van Sinderen D."/>
            <person name="Ventura M."/>
        </authorList>
    </citation>
    <scope>NUCLEOTIDE SEQUENCE [LARGE SCALE GENOMIC DNA]</scope>
    <source>
        <strain evidence="4 5">DSM 24742</strain>
    </source>
</reference>
<keyword evidence="5" id="KW-1185">Reference proteome</keyword>